<dbReference type="InterPro" id="IPR036890">
    <property type="entry name" value="HATPase_C_sf"/>
</dbReference>
<comment type="subcellular location">
    <subcellularLocation>
        <location evidence="2">Cell membrane</location>
    </subcellularLocation>
</comment>
<dbReference type="EMBL" id="JAAATY010000042">
    <property type="protein sequence ID" value="NRN70629.1"/>
    <property type="molecule type" value="Genomic_DNA"/>
</dbReference>
<evidence type="ECO:0000256" key="11">
    <source>
        <dbReference type="SAM" id="Phobius"/>
    </source>
</evidence>
<accession>A0ABX2FGW1</accession>
<feature type="domain" description="Histidine kinase" evidence="12">
    <location>
        <begin position="231"/>
        <end position="439"/>
    </location>
</feature>
<dbReference type="Pfam" id="PF00512">
    <property type="entry name" value="HisKA"/>
    <property type="match status" value="1"/>
</dbReference>
<evidence type="ECO:0000256" key="9">
    <source>
        <dbReference type="ARBA" id="ARBA00023012"/>
    </source>
</evidence>
<dbReference type="InterPro" id="IPR050428">
    <property type="entry name" value="TCS_sensor_his_kinase"/>
</dbReference>
<dbReference type="Pfam" id="PF00672">
    <property type="entry name" value="HAMP"/>
    <property type="match status" value="1"/>
</dbReference>
<dbReference type="SUPFAM" id="SSF158472">
    <property type="entry name" value="HAMP domain-like"/>
    <property type="match status" value="1"/>
</dbReference>
<evidence type="ECO:0000256" key="7">
    <source>
        <dbReference type="ARBA" id="ARBA00022777"/>
    </source>
</evidence>
<evidence type="ECO:0000259" key="13">
    <source>
        <dbReference type="PROSITE" id="PS50885"/>
    </source>
</evidence>
<dbReference type="SUPFAM" id="SSF55874">
    <property type="entry name" value="ATPase domain of HSP90 chaperone/DNA topoisomerase II/histidine kinase"/>
    <property type="match status" value="1"/>
</dbReference>
<evidence type="ECO:0000256" key="10">
    <source>
        <dbReference type="ARBA" id="ARBA00023136"/>
    </source>
</evidence>
<dbReference type="PANTHER" id="PTHR45436">
    <property type="entry name" value="SENSOR HISTIDINE KINASE YKOH"/>
    <property type="match status" value="1"/>
</dbReference>
<protein>
    <recommendedName>
        <fullName evidence="3">histidine kinase</fullName>
        <ecNumber evidence="3">2.7.13.3</ecNumber>
    </recommendedName>
</protein>
<feature type="domain" description="HAMP" evidence="13">
    <location>
        <begin position="171"/>
        <end position="223"/>
    </location>
</feature>
<dbReference type="SUPFAM" id="SSF47384">
    <property type="entry name" value="Homodimeric domain of signal transducing histidine kinase"/>
    <property type="match status" value="1"/>
</dbReference>
<dbReference type="Gene3D" id="3.30.565.10">
    <property type="entry name" value="Histidine kinase-like ATPase, C-terminal domain"/>
    <property type="match status" value="1"/>
</dbReference>
<comment type="caution">
    <text evidence="14">The sequence shown here is derived from an EMBL/GenBank/DDBJ whole genome shotgun (WGS) entry which is preliminary data.</text>
</comment>
<keyword evidence="15" id="KW-1185">Reference proteome</keyword>
<dbReference type="CDD" id="cd00082">
    <property type="entry name" value="HisKA"/>
    <property type="match status" value="1"/>
</dbReference>
<dbReference type="PROSITE" id="PS50109">
    <property type="entry name" value="HIS_KIN"/>
    <property type="match status" value="1"/>
</dbReference>
<dbReference type="Proteomes" id="UP000763557">
    <property type="component" value="Unassembled WGS sequence"/>
</dbReference>
<sequence length="440" mass="47098">MILTFALGAGLVSLVLAVSVYTISRGYLDVQRQRSAERQASADADFMRGRLAMPGASAQEVLTALDPPANTALLLRWEGEWFTSQASVGPGDLPADLVPAVTSGTQTTLPLNHDGRPFLAVGIPLPGGSGLFEIAPLEELQTTLAILRTVLAACGIAATLGAAALGMWASRRVLQPLRDVAGTAAQIAGGELDTRLERTHDRDLATITESFNSMVDSLQRRIERERRFFGDVSHELRTPLTTLVTGVGVLDRYSDDMPERSQRALRLVVNEVDHLRRLLDDLLALARTEAGLHHDPPEPLSMGELLAHTMADSNRSGELLVVAADCRVNGRKLALERAFVNLMDNADRHGGGLVGVTVQRVGRDVVIHVDDAGRGVPVDERERVFERFATGHTARGGTSGTGLGLALVAETVAAHEGRVRCTDRPGGGARFTVTLPCIDD</sequence>
<gene>
    <name evidence="14" type="ORF">GC106_79000</name>
</gene>
<dbReference type="PROSITE" id="PS50885">
    <property type="entry name" value="HAMP"/>
    <property type="match status" value="1"/>
</dbReference>
<keyword evidence="5" id="KW-0808">Transferase</keyword>
<evidence type="ECO:0000256" key="5">
    <source>
        <dbReference type="ARBA" id="ARBA00022679"/>
    </source>
</evidence>
<keyword evidence="6 11" id="KW-0812">Transmembrane</keyword>
<evidence type="ECO:0000313" key="14">
    <source>
        <dbReference type="EMBL" id="NRN70629.1"/>
    </source>
</evidence>
<organism evidence="14 15">
    <name type="scientific">Kibdelosporangium persicum</name>
    <dbReference type="NCBI Taxonomy" id="2698649"/>
    <lineage>
        <taxon>Bacteria</taxon>
        <taxon>Bacillati</taxon>
        <taxon>Actinomycetota</taxon>
        <taxon>Actinomycetes</taxon>
        <taxon>Pseudonocardiales</taxon>
        <taxon>Pseudonocardiaceae</taxon>
        <taxon>Kibdelosporangium</taxon>
    </lineage>
</organism>
<keyword evidence="10 11" id="KW-0472">Membrane</keyword>
<dbReference type="InterPro" id="IPR036097">
    <property type="entry name" value="HisK_dim/P_sf"/>
</dbReference>
<keyword evidence="8 11" id="KW-1133">Transmembrane helix</keyword>
<evidence type="ECO:0000256" key="4">
    <source>
        <dbReference type="ARBA" id="ARBA00022553"/>
    </source>
</evidence>
<dbReference type="Gene3D" id="1.10.287.130">
    <property type="match status" value="1"/>
</dbReference>
<evidence type="ECO:0000259" key="12">
    <source>
        <dbReference type="PROSITE" id="PS50109"/>
    </source>
</evidence>
<proteinExistence type="predicted"/>
<dbReference type="Pfam" id="PF02518">
    <property type="entry name" value="HATPase_c"/>
    <property type="match status" value="1"/>
</dbReference>
<name>A0ABX2FGW1_9PSEU</name>
<dbReference type="SMART" id="SM00387">
    <property type="entry name" value="HATPase_c"/>
    <property type="match status" value="1"/>
</dbReference>
<dbReference type="SMART" id="SM00304">
    <property type="entry name" value="HAMP"/>
    <property type="match status" value="1"/>
</dbReference>
<dbReference type="PRINTS" id="PR00344">
    <property type="entry name" value="BCTRLSENSOR"/>
</dbReference>
<keyword evidence="9" id="KW-0902">Two-component regulatory system</keyword>
<dbReference type="InterPro" id="IPR003661">
    <property type="entry name" value="HisK_dim/P_dom"/>
</dbReference>
<keyword evidence="4" id="KW-0597">Phosphoprotein</keyword>
<dbReference type="InterPro" id="IPR005467">
    <property type="entry name" value="His_kinase_dom"/>
</dbReference>
<feature type="transmembrane region" description="Helical" evidence="11">
    <location>
        <begin position="145"/>
        <end position="168"/>
    </location>
</feature>
<dbReference type="SMART" id="SM00388">
    <property type="entry name" value="HisKA"/>
    <property type="match status" value="1"/>
</dbReference>
<evidence type="ECO:0000256" key="6">
    <source>
        <dbReference type="ARBA" id="ARBA00022692"/>
    </source>
</evidence>
<dbReference type="EC" id="2.7.13.3" evidence="3"/>
<reference evidence="14 15" key="1">
    <citation type="submission" date="2020-01" db="EMBL/GenBank/DDBJ databases">
        <title>Kibdelosporangium persica a novel Actinomycetes from a hot desert in Iran.</title>
        <authorList>
            <person name="Safaei N."/>
            <person name="Zaburannyi N."/>
            <person name="Mueller R."/>
            <person name="Wink J."/>
        </authorList>
    </citation>
    <scope>NUCLEOTIDE SEQUENCE [LARGE SCALE GENOMIC DNA]</scope>
    <source>
        <strain evidence="14 15">4NS15</strain>
    </source>
</reference>
<dbReference type="GO" id="GO:0016301">
    <property type="term" value="F:kinase activity"/>
    <property type="evidence" value="ECO:0007669"/>
    <property type="project" value="UniProtKB-KW"/>
</dbReference>
<evidence type="ECO:0000256" key="8">
    <source>
        <dbReference type="ARBA" id="ARBA00022989"/>
    </source>
</evidence>
<dbReference type="CDD" id="cd06225">
    <property type="entry name" value="HAMP"/>
    <property type="match status" value="1"/>
</dbReference>
<evidence type="ECO:0000313" key="15">
    <source>
        <dbReference type="Proteomes" id="UP000763557"/>
    </source>
</evidence>
<dbReference type="InterPro" id="IPR004358">
    <property type="entry name" value="Sig_transdc_His_kin-like_C"/>
</dbReference>
<comment type="catalytic activity">
    <reaction evidence="1">
        <text>ATP + protein L-histidine = ADP + protein N-phospho-L-histidine.</text>
        <dbReference type="EC" id="2.7.13.3"/>
    </reaction>
</comment>
<evidence type="ECO:0000256" key="2">
    <source>
        <dbReference type="ARBA" id="ARBA00004236"/>
    </source>
</evidence>
<evidence type="ECO:0000256" key="1">
    <source>
        <dbReference type="ARBA" id="ARBA00000085"/>
    </source>
</evidence>
<keyword evidence="7 14" id="KW-0418">Kinase</keyword>
<dbReference type="PANTHER" id="PTHR45436:SF5">
    <property type="entry name" value="SENSOR HISTIDINE KINASE TRCS"/>
    <property type="match status" value="1"/>
</dbReference>
<dbReference type="Gene3D" id="6.10.340.10">
    <property type="match status" value="1"/>
</dbReference>
<evidence type="ECO:0000256" key="3">
    <source>
        <dbReference type="ARBA" id="ARBA00012438"/>
    </source>
</evidence>
<dbReference type="InterPro" id="IPR003660">
    <property type="entry name" value="HAMP_dom"/>
</dbReference>
<dbReference type="InterPro" id="IPR003594">
    <property type="entry name" value="HATPase_dom"/>
</dbReference>